<organism evidence="2 3">
    <name type="scientific">Pseudoduganella dura</name>
    <dbReference type="NCBI Taxonomy" id="321982"/>
    <lineage>
        <taxon>Bacteria</taxon>
        <taxon>Pseudomonadati</taxon>
        <taxon>Pseudomonadota</taxon>
        <taxon>Betaproteobacteria</taxon>
        <taxon>Burkholderiales</taxon>
        <taxon>Oxalobacteraceae</taxon>
        <taxon>Telluria group</taxon>
        <taxon>Pseudoduganella</taxon>
    </lineage>
</organism>
<accession>A0A6I3XFK2</accession>
<sequence length="188" mass="19252">MFSIPQQFSNATKTHFESQFAVFSALTSQAFEGVEKLAGLNLAAARTSLEDSSSTARQLLSARDPKAFFSLSAAQARPAAEKAVAYARQVSSITSGTAAGLSNVAKAQFSETNRKVLSLVDEAGKNAPAGSANVVALFKSALGNASAGYEQLTLTAKQASDAIEANVNTAVGQFTSAVTNGPAAAASR</sequence>
<dbReference type="EMBL" id="WNWM01000002">
    <property type="protein sequence ID" value="MUI11488.1"/>
    <property type="molecule type" value="Genomic_DNA"/>
</dbReference>
<keyword evidence="3" id="KW-1185">Reference proteome</keyword>
<dbReference type="InterPro" id="IPR010127">
    <property type="entry name" value="Phasin_subfam-1"/>
</dbReference>
<evidence type="ECO:0000313" key="2">
    <source>
        <dbReference type="EMBL" id="MUI11488.1"/>
    </source>
</evidence>
<protein>
    <submittedName>
        <fullName evidence="2">TIGR01841 family phasin</fullName>
    </submittedName>
</protein>
<dbReference type="AlphaFoldDB" id="A0A6I3XFK2"/>
<feature type="domain" description="Phasin" evidence="1">
    <location>
        <begin position="6"/>
        <end position="109"/>
    </location>
</feature>
<comment type="caution">
    <text evidence="2">The sequence shown here is derived from an EMBL/GenBank/DDBJ whole genome shotgun (WGS) entry which is preliminary data.</text>
</comment>
<proteinExistence type="predicted"/>
<dbReference type="OrthoDB" id="5298576at2"/>
<dbReference type="Pfam" id="PF09361">
    <property type="entry name" value="Phasin_2"/>
    <property type="match status" value="1"/>
</dbReference>
<evidence type="ECO:0000259" key="1">
    <source>
        <dbReference type="Pfam" id="PF09361"/>
    </source>
</evidence>
<evidence type="ECO:0000313" key="3">
    <source>
        <dbReference type="Proteomes" id="UP000431684"/>
    </source>
</evidence>
<dbReference type="NCBIfam" id="TIGR01841">
    <property type="entry name" value="phasin"/>
    <property type="match status" value="1"/>
</dbReference>
<reference evidence="2 3" key="1">
    <citation type="submission" date="2019-11" db="EMBL/GenBank/DDBJ databases">
        <title>Draft Genome Sequences of Six Type Strains of the Genus Massilia.</title>
        <authorList>
            <person name="Miess H."/>
            <person name="Frediansyah A."/>
            <person name="Goeker M."/>
            <person name="Gross H."/>
        </authorList>
    </citation>
    <scope>NUCLEOTIDE SEQUENCE [LARGE SCALE GENOMIC DNA]</scope>
    <source>
        <strain evidence="2 3">DSM 17513</strain>
    </source>
</reference>
<dbReference type="Proteomes" id="UP000431684">
    <property type="component" value="Unassembled WGS sequence"/>
</dbReference>
<dbReference type="InterPro" id="IPR018968">
    <property type="entry name" value="Phasin"/>
</dbReference>
<name>A0A6I3XFK2_9BURK</name>
<gene>
    <name evidence="2" type="primary">phaP</name>
    <name evidence="2" type="ORF">GJV26_03135</name>
</gene>